<sequence>MVGMMAASWEERAATLFTSARSSPDIPSKMKQLRQLKELLHREPSLVPEFAARLSEFQSDRAAPARRFLAEMIGEVATKHIEVLPVMVPALISFLKDDTPAVVRQAIKTGTFLFQYVLVKLAIKGLYSSELEESLKESWTWMLNFKNAVLPVVIQAGSDGIKLLAIKFVEAMILAYTPDPNGTSDPPHEVDDGSEFNISWLRGGHPVLSVGDLAMEASQSLGLLLDQLRFPQVKSLSNSIVIVLVNSLSAIAKKRPSFYGRILPVLLCLDPASSVIKGVQVPGAHHALKNAFVACLNCTHASAMPWRARLVEALKVMNTGELAEQASVNKITGSKTAISEDSCSTKDDRVPSQSCDEAETDIGQKRHLNERNCDISQDDNIPGKRIRLTSPSLQEIKREPVDAFSGSIPNNPSFGGYTTSTSDRDSKPVLQLVGMFAALVAQGDKAAQSLEILISSISSDLLAEVVLSNMPYLPPRSPKVEEEEQLVSSVGRHLQNLGSSKQMGDVTSFSSAFPLIASLLNAQSSASHNYAESHPVDEENVGRTVDSGSVPIIATDSMSSPTMIDPNLSEMEKATPATPLFEGNVPKAESEIPGLESTSSFDDVQESPEASHTSVDLQVTNKEQTSSLSGVMAIENSSSVCTTSYASENLGLREATADTGEVPSATSHVISAQYLLSKMVIIPDATLTDEEKDHLQKQAFVRILEAYKQIELSGSSSVRFSLLAHLGIEFPLELDTWGLLQKHVLSDYVNHEGHELTLRVLYRLYRETEQDQDFLSSRTATSVYEMFLLTVAETLQGHFSGFR</sequence>
<dbReference type="EMBL" id="CM037017">
    <property type="protein sequence ID" value="KAH7677881.1"/>
    <property type="molecule type" value="Genomic_DNA"/>
</dbReference>
<gene>
    <name evidence="1" type="ORF">IHE45_07G112300</name>
</gene>
<name>A0ACB7VTU1_DIOAL</name>
<protein>
    <submittedName>
        <fullName evidence="1">Symplekin protein</fullName>
    </submittedName>
</protein>
<evidence type="ECO:0000313" key="1">
    <source>
        <dbReference type="EMBL" id="KAH7677881.1"/>
    </source>
</evidence>
<reference evidence="2" key="1">
    <citation type="journal article" date="2022" name="Nat. Commun.">
        <title>Chromosome evolution and the genetic basis of agronomically important traits in greater yam.</title>
        <authorList>
            <person name="Bredeson J.V."/>
            <person name="Lyons J.B."/>
            <person name="Oniyinde I.O."/>
            <person name="Okereke N.R."/>
            <person name="Kolade O."/>
            <person name="Nnabue I."/>
            <person name="Nwadili C.O."/>
            <person name="Hribova E."/>
            <person name="Parker M."/>
            <person name="Nwogha J."/>
            <person name="Shu S."/>
            <person name="Carlson J."/>
            <person name="Kariba R."/>
            <person name="Muthemba S."/>
            <person name="Knop K."/>
            <person name="Barton G.J."/>
            <person name="Sherwood A.V."/>
            <person name="Lopez-Montes A."/>
            <person name="Asiedu R."/>
            <person name="Jamnadass R."/>
            <person name="Muchugi A."/>
            <person name="Goodstein D."/>
            <person name="Egesi C.N."/>
            <person name="Featherston J."/>
            <person name="Asfaw A."/>
            <person name="Simpson G.G."/>
            <person name="Dolezel J."/>
            <person name="Hendre P.S."/>
            <person name="Van Deynze A."/>
            <person name="Kumar P.L."/>
            <person name="Obidiegwu J.E."/>
            <person name="Bhattacharjee R."/>
            <person name="Rokhsar D.S."/>
        </authorList>
    </citation>
    <scope>NUCLEOTIDE SEQUENCE [LARGE SCALE GENOMIC DNA]</scope>
    <source>
        <strain evidence="2">cv. TDa95/00328</strain>
    </source>
</reference>
<evidence type="ECO:0000313" key="2">
    <source>
        <dbReference type="Proteomes" id="UP000827976"/>
    </source>
</evidence>
<organism evidence="1 2">
    <name type="scientific">Dioscorea alata</name>
    <name type="common">Purple yam</name>
    <dbReference type="NCBI Taxonomy" id="55571"/>
    <lineage>
        <taxon>Eukaryota</taxon>
        <taxon>Viridiplantae</taxon>
        <taxon>Streptophyta</taxon>
        <taxon>Embryophyta</taxon>
        <taxon>Tracheophyta</taxon>
        <taxon>Spermatophyta</taxon>
        <taxon>Magnoliopsida</taxon>
        <taxon>Liliopsida</taxon>
        <taxon>Dioscoreales</taxon>
        <taxon>Dioscoreaceae</taxon>
        <taxon>Dioscorea</taxon>
    </lineage>
</organism>
<dbReference type="Proteomes" id="UP000827976">
    <property type="component" value="Chromosome 7"/>
</dbReference>
<comment type="caution">
    <text evidence="1">The sequence shown here is derived from an EMBL/GenBank/DDBJ whole genome shotgun (WGS) entry which is preliminary data.</text>
</comment>
<keyword evidence="2" id="KW-1185">Reference proteome</keyword>
<accession>A0ACB7VTU1</accession>
<proteinExistence type="predicted"/>